<organism evidence="2 3">
    <name type="scientific">Mycobacterium intracellulare subsp. chimaera</name>
    <dbReference type="NCBI Taxonomy" id="222805"/>
    <lineage>
        <taxon>Bacteria</taxon>
        <taxon>Bacillati</taxon>
        <taxon>Actinomycetota</taxon>
        <taxon>Actinomycetes</taxon>
        <taxon>Mycobacteriales</taxon>
        <taxon>Mycobacteriaceae</taxon>
        <taxon>Mycobacterium</taxon>
        <taxon>Mycobacterium avium complex (MAC)</taxon>
    </lineage>
</organism>
<dbReference type="EMBL" id="CP015267">
    <property type="protein sequence ID" value="ASL14429.1"/>
    <property type="molecule type" value="Genomic_DNA"/>
</dbReference>
<sequence length="235" mass="24050">MAGLPSPSKRDKAVLTSGVEGSAQYLLVCHRHLSCQRINPGVPYGGMGYISALPGTGRPIPRFVLRGSRRRGIALAPRVSTHPHAFLSRRDNVSRDSACGPSWLLSAGAVVVIAAAVAIWMLAFGGHSNLQSESVAPEAAHASNSLVGGESASVIGHPHLVNGDSSGTHPEAFASAVLPNSPSSVLVGLGMALAVAAVAAWFAPRVVLAGRGPPSAPATALTGQDLLTRLGLSRR</sequence>
<gene>
    <name evidence="2" type="primary">lpqS_1</name>
    <name evidence="2" type="ORF">MYCOZU2_02010</name>
</gene>
<feature type="transmembrane region" description="Helical" evidence="1">
    <location>
        <begin position="185"/>
        <end position="203"/>
    </location>
</feature>
<keyword evidence="1" id="KW-0812">Transmembrane</keyword>
<accession>A0A7U5MJ36</accession>
<keyword evidence="1" id="KW-1133">Transmembrane helix</keyword>
<evidence type="ECO:0000313" key="3">
    <source>
        <dbReference type="Proteomes" id="UP000198286"/>
    </source>
</evidence>
<dbReference type="InterPro" id="IPR058714">
    <property type="entry name" value="LpqS"/>
</dbReference>
<dbReference type="Proteomes" id="UP000198286">
    <property type="component" value="Chromosome"/>
</dbReference>
<keyword evidence="2" id="KW-0449">Lipoprotein</keyword>
<evidence type="ECO:0000256" key="1">
    <source>
        <dbReference type="SAM" id="Phobius"/>
    </source>
</evidence>
<keyword evidence="1" id="KW-0472">Membrane</keyword>
<dbReference type="AlphaFoldDB" id="A0A7U5MJ36"/>
<reference evidence="2 3" key="1">
    <citation type="journal article" date="2017" name="Lancet Infect. Dis.">
        <title>Global outbreak of severe Mycobacterium chimaera disease after cardiac surgery: a molecular epidemiological study.</title>
        <authorList>
            <person name="van Ingen J."/>
            <person name="Kohl T."/>
            <person name="Kranzer K."/>
            <person name="Hasse B."/>
            <person name="Keller P."/>
            <person name="Szafranska A."/>
            <person name="Hillemann D."/>
            <person name="Chand M."/>
            <person name="Schreiber P."/>
            <person name="Sommerstein R."/>
            <person name="Berger C."/>
            <person name="Genoni M."/>
            <person name="Ruegg C."/>
            <person name="Troillet N."/>
            <person name="Widmer A.F."/>
            <person name="Becker S.L."/>
            <person name="Herrmann M."/>
            <person name="Eckmanns T."/>
            <person name="Haller S."/>
            <person name="Hoeller C."/>
            <person name="Debast S.B."/>
            <person name="Wolfhagen M.J."/>
            <person name="Hopman J."/>
            <person name="Kluytmans J."/>
            <person name="Langelaar M."/>
            <person name="Notermans D.W."/>
            <person name="ten Oever J."/>
            <person name="van den Barselaar P."/>
            <person name="Vonk A.B.A."/>
            <person name="Vos M.C."/>
            <person name="Ahmed N."/>
            <person name="Brown T."/>
            <person name="Crook D."/>
            <person name="Lamagni T."/>
            <person name="Phin N."/>
            <person name="Smith E.G."/>
            <person name="Zambon M."/>
            <person name="Serr A."/>
            <person name="Goetting T."/>
            <person name="Ebner W."/>
            <person name="Thuermer A."/>
            <person name="Utpatel C."/>
            <person name="Sproer C."/>
            <person name="Bunk B."/>
            <person name="Nubel U."/>
            <person name="Bloemberg G."/>
            <person name="Bottger E."/>
            <person name="Niemann S."/>
            <person name="Wagner D."/>
            <person name="Sax H."/>
        </authorList>
    </citation>
    <scope>NUCLEOTIDE SEQUENCE [LARGE SCALE GENOMIC DNA]</scope>
    <source>
        <strain evidence="2 3">ZUERICH-2</strain>
    </source>
</reference>
<proteinExistence type="predicted"/>
<protein>
    <submittedName>
        <fullName evidence="2">Lipoprotein LpqS</fullName>
    </submittedName>
</protein>
<name>A0A7U5MJ36_MYCIT</name>
<dbReference type="Pfam" id="PF26327">
    <property type="entry name" value="LpqS"/>
    <property type="match status" value="1"/>
</dbReference>
<feature type="transmembrane region" description="Helical" evidence="1">
    <location>
        <begin position="103"/>
        <end position="123"/>
    </location>
</feature>
<evidence type="ECO:0000313" key="2">
    <source>
        <dbReference type="EMBL" id="ASL14429.1"/>
    </source>
</evidence>